<reference evidence="13" key="1">
    <citation type="journal article" date="2021" name="PeerJ">
        <title>Extensive microbial diversity within the chicken gut microbiome revealed by metagenomics and culture.</title>
        <authorList>
            <person name="Gilroy R."/>
            <person name="Ravi A."/>
            <person name="Getino M."/>
            <person name="Pursley I."/>
            <person name="Horton D.L."/>
            <person name="Alikhan N.F."/>
            <person name="Baker D."/>
            <person name="Gharbi K."/>
            <person name="Hall N."/>
            <person name="Watson M."/>
            <person name="Adriaenssens E.M."/>
            <person name="Foster-Nyarko E."/>
            <person name="Jarju S."/>
            <person name="Secka A."/>
            <person name="Antonio M."/>
            <person name="Oren A."/>
            <person name="Chaudhuri R.R."/>
            <person name="La Ragione R."/>
            <person name="Hildebrand F."/>
            <person name="Pallen M.J."/>
        </authorList>
    </citation>
    <scope>NUCLEOTIDE SEQUENCE</scope>
    <source>
        <strain evidence="13">ChiGjej4B4-18154</strain>
    </source>
</reference>
<dbReference type="PANTHER" id="PTHR43181:SF1">
    <property type="entry name" value="2-C-METHYL-D-ERYTHRITOL 2,4-CYCLODIPHOSPHATE SYNTHASE, CHLOROPLASTIC"/>
    <property type="match status" value="1"/>
</dbReference>
<dbReference type="AlphaFoldDB" id="A0A9D2E373"/>
<comment type="similarity">
    <text evidence="4">Belongs to the IspF family.</text>
</comment>
<feature type="site" description="Positions MEP for the nucleophilic attack" evidence="11">
    <location>
        <position position="149"/>
    </location>
</feature>
<reference evidence="13" key="2">
    <citation type="submission" date="2021-04" db="EMBL/GenBank/DDBJ databases">
        <authorList>
            <person name="Gilroy R."/>
        </authorList>
    </citation>
    <scope>NUCLEOTIDE SEQUENCE</scope>
    <source>
        <strain evidence="13">ChiGjej4B4-18154</strain>
    </source>
</reference>
<dbReference type="FunFam" id="3.30.1330.50:FF:000001">
    <property type="entry name" value="2-C-methyl-D-erythritol 2,4-cyclodiphosphate synthase"/>
    <property type="match status" value="1"/>
</dbReference>
<feature type="binding site" evidence="11">
    <location>
        <position position="351"/>
    </location>
    <ligand>
        <name>4-CDP-2-C-methyl-D-erythritol 2-phosphate</name>
        <dbReference type="ChEBI" id="CHEBI:57919"/>
    </ligand>
</feature>
<dbReference type="HAMAP" id="MF_00107">
    <property type="entry name" value="IspF"/>
    <property type="match status" value="1"/>
</dbReference>
<dbReference type="Pfam" id="PF02542">
    <property type="entry name" value="YgbB"/>
    <property type="match status" value="1"/>
</dbReference>
<accession>A0A9D2E373</accession>
<dbReference type="InterPro" id="IPR036571">
    <property type="entry name" value="MECDP_synthase_sf"/>
</dbReference>
<dbReference type="EMBL" id="DXBV01000019">
    <property type="protein sequence ID" value="HIZ29971.1"/>
    <property type="molecule type" value="Genomic_DNA"/>
</dbReference>
<dbReference type="NCBIfam" id="TIGR00453">
    <property type="entry name" value="ispD"/>
    <property type="match status" value="1"/>
</dbReference>
<feature type="site" description="Transition state stabilizer" evidence="11">
    <location>
        <position position="17"/>
    </location>
</feature>
<feature type="binding site" evidence="11">
    <location>
        <begin position="246"/>
        <end position="247"/>
    </location>
    <ligand>
        <name>4-CDP-2-C-methyl-D-erythritol 2-phosphate</name>
        <dbReference type="ChEBI" id="CHEBI:57919"/>
    </ligand>
</feature>
<evidence type="ECO:0000256" key="10">
    <source>
        <dbReference type="ARBA" id="ARBA00023268"/>
    </source>
</evidence>
<feature type="domain" description="2-C-methyl-D-erythritol 2,4-cyclodiphosphate synthase" evidence="12">
    <location>
        <begin position="213"/>
        <end position="366"/>
    </location>
</feature>
<feature type="binding site" evidence="11">
    <location>
        <begin position="268"/>
        <end position="270"/>
    </location>
    <ligand>
        <name>4-CDP-2-C-methyl-D-erythritol 2-phosphate</name>
        <dbReference type="ChEBI" id="CHEBI:57919"/>
    </ligand>
</feature>
<dbReference type="Pfam" id="PF01128">
    <property type="entry name" value="IspD"/>
    <property type="match status" value="1"/>
</dbReference>
<gene>
    <name evidence="13" type="primary">ispF</name>
    <name evidence="11" type="synonym">ispDF</name>
    <name evidence="13" type="ORF">H9813_01895</name>
</gene>
<feature type="site" description="Transition state stabilizer" evidence="11">
    <location>
        <position position="246"/>
    </location>
</feature>
<evidence type="ECO:0000256" key="7">
    <source>
        <dbReference type="ARBA" id="ARBA00022723"/>
    </source>
</evidence>
<feature type="region of interest" description="2-C-methyl-D-erythritol 4-phosphate cytidylyltransferase" evidence="11">
    <location>
        <begin position="1"/>
        <end position="214"/>
    </location>
</feature>
<dbReference type="InterPro" id="IPR003526">
    <property type="entry name" value="MECDP_synthase"/>
</dbReference>
<evidence type="ECO:0000313" key="14">
    <source>
        <dbReference type="Proteomes" id="UP000824035"/>
    </source>
</evidence>
<evidence type="ECO:0000256" key="9">
    <source>
        <dbReference type="ARBA" id="ARBA00023239"/>
    </source>
</evidence>
<dbReference type="Proteomes" id="UP000824035">
    <property type="component" value="Unassembled WGS sequence"/>
</dbReference>
<dbReference type="GO" id="GO:0008685">
    <property type="term" value="F:2-C-methyl-D-erythritol 2,4-cyclodiphosphate synthase activity"/>
    <property type="evidence" value="ECO:0007669"/>
    <property type="project" value="UniProtKB-UniRule"/>
</dbReference>
<dbReference type="HAMAP" id="MF_01520">
    <property type="entry name" value="IspDF"/>
    <property type="match status" value="1"/>
</dbReference>
<feature type="binding site" evidence="11">
    <location>
        <position position="254"/>
    </location>
    <ligand>
        <name>a divalent metal cation</name>
        <dbReference type="ChEBI" id="CHEBI:60240"/>
    </ligand>
</feature>
<dbReference type="CDD" id="cd00554">
    <property type="entry name" value="MECDP_synthase"/>
    <property type="match status" value="1"/>
</dbReference>
<evidence type="ECO:0000256" key="6">
    <source>
        <dbReference type="ARBA" id="ARBA00022695"/>
    </source>
</evidence>
<evidence type="ECO:0000256" key="1">
    <source>
        <dbReference type="ARBA" id="ARBA00000200"/>
    </source>
</evidence>
<feature type="binding site" evidence="11">
    <location>
        <position position="222"/>
    </location>
    <ligand>
        <name>a divalent metal cation</name>
        <dbReference type="ChEBI" id="CHEBI:60240"/>
    </ligand>
</feature>
<dbReference type="EC" id="4.6.1.12" evidence="11"/>
<evidence type="ECO:0000256" key="11">
    <source>
        <dbReference type="HAMAP-Rule" id="MF_01520"/>
    </source>
</evidence>
<feature type="binding site" evidence="11">
    <location>
        <position position="220"/>
    </location>
    <ligand>
        <name>a divalent metal cation</name>
        <dbReference type="ChEBI" id="CHEBI:60240"/>
    </ligand>
</feature>
<feature type="binding site" evidence="11">
    <location>
        <begin position="220"/>
        <end position="222"/>
    </location>
    <ligand>
        <name>4-CDP-2-C-methyl-D-erythritol 2-phosphate</name>
        <dbReference type="ChEBI" id="CHEBI:57919"/>
    </ligand>
</feature>
<keyword evidence="7 11" id="KW-0479">Metal-binding</keyword>
<proteinExistence type="inferred from homology"/>
<dbReference type="Gene3D" id="3.90.550.10">
    <property type="entry name" value="Spore Coat Polysaccharide Biosynthesis Protein SpsA, Chain A"/>
    <property type="match status" value="1"/>
</dbReference>
<comment type="function">
    <text evidence="11">Bifunctional enzyme that catalyzes the formation of 4-diphosphocytidyl-2-C-methyl-D-erythritol from CTP and 2-C-methyl-D-erythritol 4-phosphate (MEP) (IspD), and catalyzes the conversion of 4-diphosphocytidyl-2-C-methyl-D-erythritol 2-phosphate (CDP-ME2P) to 2-C-methyl-D-erythritol 2,4-cyclodiphosphate (ME-CPP) with a corresponding release of cytidine 5-monophosphate (CMP) (IspF).</text>
</comment>
<evidence type="ECO:0000259" key="12">
    <source>
        <dbReference type="Pfam" id="PF02542"/>
    </source>
</evidence>
<dbReference type="SUPFAM" id="SSF69765">
    <property type="entry name" value="IpsF-like"/>
    <property type="match status" value="1"/>
</dbReference>
<dbReference type="CDD" id="cd02516">
    <property type="entry name" value="CDP-ME_synthetase"/>
    <property type="match status" value="1"/>
</dbReference>
<sequence>MGKTVTAVLVAAGSSRRMGFDKLSAPLGGGTVLSASVAAFDRHPLVADLVIVTGADEANARAAASRCQKPVRLVKGGATRALSALAGVQAAKGELVAIHDAARPFVSEEVITRVLEAAEKTGAAAPAVPVKDTVKMADEAGLVESTPPREKLFAMQTPQCFDRAAYLALAGDETVTDDCQLFEQAGRPVQLVAGEYENYKITTPDDLKGEKAMRIGHGYDVHKLVEGRDLILGGVKIPYEKGLLGHSDADVLTHAVMDALLGAAALGDIGKHFPDSDPAYKGADSLALARHVAALLAEKGWRPVNVDSTILCQAPKLAPHIPAMAANLAAALGMEAGAVSVKATTEEHLGFTGQGLGIAAHAVALLEKANV</sequence>
<keyword evidence="8 11" id="KW-0414">Isoprene biosynthesis</keyword>
<dbReference type="GO" id="GO:0019288">
    <property type="term" value="P:isopentenyl diphosphate biosynthetic process, methylerythritol 4-phosphate pathway"/>
    <property type="evidence" value="ECO:0007669"/>
    <property type="project" value="UniProtKB-UniRule"/>
</dbReference>
<dbReference type="PROSITE" id="PS01350">
    <property type="entry name" value="ISPF"/>
    <property type="match status" value="1"/>
</dbReference>
<dbReference type="InterPro" id="IPR020555">
    <property type="entry name" value="MECDP_synthase_CS"/>
</dbReference>
<evidence type="ECO:0000256" key="8">
    <source>
        <dbReference type="ARBA" id="ARBA00023229"/>
    </source>
</evidence>
<keyword evidence="9 11" id="KW-0456">Lyase</keyword>
<comment type="pathway">
    <text evidence="3 11">Isoprenoid biosynthesis; isopentenyl diphosphate biosynthesis via DXP pathway; isopentenyl diphosphate from 1-deoxy-D-xylulose 5-phosphate: step 4/6.</text>
</comment>
<feature type="binding site" evidence="11">
    <location>
        <begin position="344"/>
        <end position="347"/>
    </location>
    <ligand>
        <name>4-CDP-2-C-methyl-D-erythritol 2-phosphate</name>
        <dbReference type="ChEBI" id="CHEBI:57919"/>
    </ligand>
</feature>
<comment type="similarity">
    <text evidence="11">In the C-terminal section; belongs to the IspF family.</text>
</comment>
<dbReference type="InterPro" id="IPR029044">
    <property type="entry name" value="Nucleotide-diphossugar_trans"/>
</dbReference>
<dbReference type="PANTHER" id="PTHR43181">
    <property type="entry name" value="2-C-METHYL-D-ERYTHRITOL 2,4-CYCLODIPHOSPHATE SYNTHASE, CHLOROPLASTIC"/>
    <property type="match status" value="1"/>
</dbReference>
<organism evidence="13 14">
    <name type="scientific">Candidatus Allofournierella merdipullorum</name>
    <dbReference type="NCBI Taxonomy" id="2838595"/>
    <lineage>
        <taxon>Bacteria</taxon>
        <taxon>Bacillati</taxon>
        <taxon>Bacillota</taxon>
        <taxon>Clostridia</taxon>
        <taxon>Eubacteriales</taxon>
        <taxon>Oscillospiraceae</taxon>
        <taxon>Allofournierella</taxon>
    </lineage>
</organism>
<comment type="caution">
    <text evidence="13">The sequence shown here is derived from an EMBL/GenBank/DDBJ whole genome shotgun (WGS) entry which is preliminary data.</text>
</comment>
<protein>
    <recommendedName>
        <fullName evidence="11">Bifunctional enzyme IspD/IspF</fullName>
    </recommendedName>
    <domain>
        <recommendedName>
            <fullName evidence="11">2-C-methyl-D-erythritol 4-phosphate cytidylyltransferase</fullName>
            <ecNumber evidence="11">2.7.7.60</ecNumber>
        </recommendedName>
        <alternativeName>
            <fullName evidence="11">4-diphosphocytidyl-2C-methyl-D-erythritol synthase</fullName>
        </alternativeName>
        <alternativeName>
            <fullName evidence="11">MEP cytidylyltransferase</fullName>
            <shortName evidence="11">MCT</shortName>
        </alternativeName>
    </domain>
    <domain>
        <recommendedName>
            <fullName evidence="11">2-C-methyl-D-erythritol 2,4-cyclodiphosphate synthase</fullName>
            <shortName evidence="11">MECDP-synthase</shortName>
            <shortName evidence="11">MECPP-synthase</shortName>
            <shortName evidence="11">MECPS</shortName>
            <ecNumber evidence="11">4.6.1.12</ecNumber>
        </recommendedName>
    </domain>
</protein>
<dbReference type="GO" id="GO:0050518">
    <property type="term" value="F:2-C-methyl-D-erythritol 4-phosphate cytidylyltransferase activity"/>
    <property type="evidence" value="ECO:0007669"/>
    <property type="project" value="UniProtKB-UniRule"/>
</dbReference>
<keyword evidence="5 11" id="KW-0808">Transferase</keyword>
<comment type="catalytic activity">
    <reaction evidence="1 11">
        <text>4-CDP-2-C-methyl-D-erythritol 2-phosphate = 2-C-methyl-D-erythritol 2,4-cyclic diphosphate + CMP</text>
        <dbReference type="Rhea" id="RHEA:23864"/>
        <dbReference type="ChEBI" id="CHEBI:57919"/>
        <dbReference type="ChEBI" id="CHEBI:58483"/>
        <dbReference type="ChEBI" id="CHEBI:60377"/>
        <dbReference type="EC" id="4.6.1.12"/>
    </reaction>
</comment>
<dbReference type="InterPro" id="IPR001228">
    <property type="entry name" value="IspD"/>
</dbReference>
<dbReference type="SUPFAM" id="SSF53448">
    <property type="entry name" value="Nucleotide-diphospho-sugar transferases"/>
    <property type="match status" value="1"/>
</dbReference>
<comment type="caution">
    <text evidence="11">Lacks conserved residue(s) required for the propagation of feature annotation.</text>
</comment>
<name>A0A9D2E373_9FIRM</name>
<dbReference type="GO" id="GO:0016114">
    <property type="term" value="P:terpenoid biosynthetic process"/>
    <property type="evidence" value="ECO:0007669"/>
    <property type="project" value="InterPro"/>
</dbReference>
<comment type="cofactor">
    <cofactor evidence="2 11">
        <name>a divalent metal cation</name>
        <dbReference type="ChEBI" id="CHEBI:60240"/>
    </cofactor>
</comment>
<evidence type="ECO:0000256" key="5">
    <source>
        <dbReference type="ARBA" id="ARBA00022679"/>
    </source>
</evidence>
<evidence type="ECO:0000256" key="2">
    <source>
        <dbReference type="ARBA" id="ARBA00001968"/>
    </source>
</evidence>
<comment type="similarity">
    <text evidence="11">In the N-terminal section; belongs to the IspD/TarI cytidylyltransferase family. IspD subfamily.</text>
</comment>
<comment type="pathway">
    <text evidence="11">Isoprenoid biosynthesis; isopentenyl diphosphate biosynthesis via DXP pathway; isopentenyl diphosphate from 1-deoxy-D-xylulose 5-phosphate: step 2/6.</text>
</comment>
<evidence type="ECO:0000313" key="13">
    <source>
        <dbReference type="EMBL" id="HIZ29971.1"/>
    </source>
</evidence>
<keyword evidence="6 11" id="KW-0548">Nucleotidyltransferase</keyword>
<comment type="catalytic activity">
    <reaction evidence="11">
        <text>2-C-methyl-D-erythritol 4-phosphate + CTP + H(+) = 4-CDP-2-C-methyl-D-erythritol + diphosphate</text>
        <dbReference type="Rhea" id="RHEA:13429"/>
        <dbReference type="ChEBI" id="CHEBI:15378"/>
        <dbReference type="ChEBI" id="CHEBI:33019"/>
        <dbReference type="ChEBI" id="CHEBI:37563"/>
        <dbReference type="ChEBI" id="CHEBI:57823"/>
        <dbReference type="ChEBI" id="CHEBI:58262"/>
        <dbReference type="EC" id="2.7.7.60"/>
    </reaction>
</comment>
<feature type="site" description="Positions MEP for the nucleophilic attack" evidence="11">
    <location>
        <position position="200"/>
    </location>
</feature>
<dbReference type="NCBIfam" id="TIGR00151">
    <property type="entry name" value="ispF"/>
    <property type="match status" value="1"/>
</dbReference>
<dbReference type="InterPro" id="IPR034683">
    <property type="entry name" value="IspD/TarI"/>
</dbReference>
<feature type="region of interest" description="2-C-methyl-D-erythritol 2,4-cyclodiphosphate synthase" evidence="11">
    <location>
        <begin position="214"/>
        <end position="371"/>
    </location>
</feature>
<dbReference type="FunFam" id="3.90.550.10:FF:000003">
    <property type="entry name" value="2-C-methyl-D-erythritol 4-phosphate cytidylyltransferase"/>
    <property type="match status" value="1"/>
</dbReference>
<dbReference type="GO" id="GO:0046872">
    <property type="term" value="F:metal ion binding"/>
    <property type="evidence" value="ECO:0007669"/>
    <property type="project" value="UniProtKB-KW"/>
</dbReference>
<dbReference type="EC" id="2.7.7.60" evidence="11"/>
<dbReference type="HAMAP" id="MF_00108">
    <property type="entry name" value="IspD"/>
    <property type="match status" value="1"/>
</dbReference>
<evidence type="ECO:0000256" key="4">
    <source>
        <dbReference type="ARBA" id="ARBA00008480"/>
    </source>
</evidence>
<feature type="binding site" evidence="11">
    <location>
        <begin position="273"/>
        <end position="277"/>
    </location>
    <ligand>
        <name>4-CDP-2-C-methyl-D-erythritol 2-phosphate</name>
        <dbReference type="ChEBI" id="CHEBI:57919"/>
    </ligand>
</feature>
<keyword evidence="10 11" id="KW-0511">Multifunctional enzyme</keyword>
<feature type="site" description="Transition state stabilizer" evidence="11">
    <location>
        <position position="22"/>
    </location>
</feature>
<evidence type="ECO:0000256" key="3">
    <source>
        <dbReference type="ARBA" id="ARBA00004709"/>
    </source>
</evidence>
<feature type="site" description="Transition state stabilizer" evidence="11">
    <location>
        <position position="345"/>
    </location>
</feature>
<dbReference type="Gene3D" id="3.30.1330.50">
    <property type="entry name" value="2-C-methyl-D-erythritol 2,4-cyclodiphosphate synthase"/>
    <property type="match status" value="1"/>
</dbReference>
<dbReference type="InterPro" id="IPR026596">
    <property type="entry name" value="IspD/F"/>
</dbReference>